<feature type="region of interest" description="Disordered" evidence="1">
    <location>
        <begin position="59"/>
        <end position="108"/>
    </location>
</feature>
<reference evidence="2" key="1">
    <citation type="journal article" date="2012" name="Proc. Natl. Acad. Sci. U.S.A.">
        <title>Antigenic diversity is generated by distinct evolutionary mechanisms in African trypanosome species.</title>
        <authorList>
            <person name="Jackson A.P."/>
            <person name="Berry A."/>
            <person name="Aslett M."/>
            <person name="Allison H.C."/>
            <person name="Burton P."/>
            <person name="Vavrova-Anderson J."/>
            <person name="Brown R."/>
            <person name="Browne H."/>
            <person name="Corton N."/>
            <person name="Hauser H."/>
            <person name="Gamble J."/>
            <person name="Gilderthorp R."/>
            <person name="Marcello L."/>
            <person name="McQuillan J."/>
            <person name="Otto T.D."/>
            <person name="Quail M.A."/>
            <person name="Sanders M.J."/>
            <person name="van Tonder A."/>
            <person name="Ginger M.L."/>
            <person name="Field M.C."/>
            <person name="Barry J.D."/>
            <person name="Hertz-Fowler C."/>
            <person name="Berriman M."/>
        </authorList>
    </citation>
    <scope>NUCLEOTIDE SEQUENCE</scope>
    <source>
        <strain evidence="2">Y486</strain>
    </source>
</reference>
<name>G0U9V0_TRYVY</name>
<gene>
    <name evidence="2" type="ORF">TVY486_1100660</name>
</gene>
<dbReference type="OMA" id="LAMRQSH"/>
<dbReference type="VEuPathDB" id="TriTrypDB:TvY486_1100660"/>
<dbReference type="SUPFAM" id="SSF48452">
    <property type="entry name" value="TPR-like"/>
    <property type="match status" value="1"/>
</dbReference>
<feature type="compositionally biased region" description="Polar residues" evidence="1">
    <location>
        <begin position="59"/>
        <end position="100"/>
    </location>
</feature>
<dbReference type="InterPro" id="IPR011990">
    <property type="entry name" value="TPR-like_helical_dom_sf"/>
</dbReference>
<evidence type="ECO:0000256" key="1">
    <source>
        <dbReference type="SAM" id="MobiDB-lite"/>
    </source>
</evidence>
<dbReference type="EMBL" id="HE573027">
    <property type="protein sequence ID" value="CCC52581.1"/>
    <property type="molecule type" value="Genomic_DNA"/>
</dbReference>
<organism evidence="2">
    <name type="scientific">Trypanosoma vivax (strain Y486)</name>
    <dbReference type="NCBI Taxonomy" id="1055687"/>
    <lineage>
        <taxon>Eukaryota</taxon>
        <taxon>Discoba</taxon>
        <taxon>Euglenozoa</taxon>
        <taxon>Kinetoplastea</taxon>
        <taxon>Metakinetoplastina</taxon>
        <taxon>Trypanosomatida</taxon>
        <taxon>Trypanosomatidae</taxon>
        <taxon>Trypanosoma</taxon>
        <taxon>Duttonella</taxon>
    </lineage>
</organism>
<feature type="compositionally biased region" description="Polar residues" evidence="1">
    <location>
        <begin position="691"/>
        <end position="702"/>
    </location>
</feature>
<dbReference type="AlphaFoldDB" id="G0U9V0"/>
<sequence>MATSELPFGAMHDLIRRVYEEVYVAHNYSNAIKISTTALAQSGSSELSVKRGESCSRWANESSSEGLNDVTANDLPSTSSFGSSTKLTRSSTGLQGSPHSTVAHGVHDKRPRSAPVKLVLNEIQRFHLLLLRAEAHSAAKQHEKALHDAESAVKISKGRSPEAYFFLGRELLRLYRIVDSVVAFDRAESLLLTCGVSEDESFLQEVSEEDYWAQRGYTMVDVEAQGLERSMMEPSLVSSRSEREGLDCTAMTQQSTRSSLFKKGNRCGYLDMEKWGRFSREARALLTVQTSHMLPINSAQTTLPIMARHIDSTRNGIVACIQNTTNFTFRLVGCSSPMTDFHSGTRFPPTILPGHCGVALLEPRSWRGYVGYICYQVSKSGMCCFFLLENSLFGSTRCGVLFESGWFGDGCEGTPHTRKTHSTLTHISKFIIPPSNRWHAISATTFTKDVLLKAWGSIRGGARVFVFTVATVMSVNLQAVELLAALEFAGPVVLKKLSAVSRRYRELVNNLPPTMFFGSDRVSYPDYCLHSDRFSSPWVVRDKIPVKWLFIFDGQQSGREVCIVTDSTEPQNIILIFSWVKDGSMNVFVHYGSCRTQLARISSGWIPFDSTLYISTPSDRIFATCFTGRASQLTLSWGSGGSKSKPADIEYVLSRKAFQWNESPHLKNGSPSSSVQSSVTSPRRVDPASLGRTSTGSTNRGSWSHRVQGRAARSVPSEVYSVHRAQKIVDTSASADVKDDKDVVADIVVFHPLPSTPQKGTVVGEVTLYNGGDALLLSLMTFCRLYVEN</sequence>
<dbReference type="Gene3D" id="1.25.40.10">
    <property type="entry name" value="Tetratricopeptide repeat domain"/>
    <property type="match status" value="1"/>
</dbReference>
<feature type="region of interest" description="Disordered" evidence="1">
    <location>
        <begin position="663"/>
        <end position="710"/>
    </location>
</feature>
<feature type="compositionally biased region" description="Low complexity" evidence="1">
    <location>
        <begin position="670"/>
        <end position="682"/>
    </location>
</feature>
<evidence type="ECO:0000313" key="2">
    <source>
        <dbReference type="EMBL" id="CCC52581.1"/>
    </source>
</evidence>
<proteinExistence type="predicted"/>
<protein>
    <submittedName>
        <fullName evidence="2">Uncharacterized protein</fullName>
    </submittedName>
</protein>
<accession>G0U9V0</accession>